<keyword evidence="2" id="KW-0812">Transmembrane</keyword>
<keyword evidence="2" id="KW-1133">Transmembrane helix</keyword>
<sequence length="263" mass="29227">MQRFVFFAIFSSLMTLHGIYAPQGNGTSTQNQQNHTASAAKSPIQTAEPTQQPRQNTAAKCERVVDPTTGGFAIPESLTTEKNKEEAQKINAVVNKLKPKLSGNSRLSKRQLVKIIRGAVKENSLASEENHDTIRELANSMLENFAHCSGDTKAPAHGPVDQGSIKAMFEDLLDNIRKPPTLRSKIQEYYPLLKAYLSEQDPEEAQKGLPEDFTSDSEEEQKEGQQRRVKRLSYRAKFALGVVLGYIWVFIVMMIAFAAMGAL</sequence>
<feature type="chain" id="PRO_5042023146" evidence="3">
    <location>
        <begin position="22"/>
        <end position="263"/>
    </location>
</feature>
<organism evidence="4 5">
    <name type="scientific">Ditylenchus destructor</name>
    <dbReference type="NCBI Taxonomy" id="166010"/>
    <lineage>
        <taxon>Eukaryota</taxon>
        <taxon>Metazoa</taxon>
        <taxon>Ecdysozoa</taxon>
        <taxon>Nematoda</taxon>
        <taxon>Chromadorea</taxon>
        <taxon>Rhabditida</taxon>
        <taxon>Tylenchina</taxon>
        <taxon>Tylenchomorpha</taxon>
        <taxon>Sphaerularioidea</taxon>
        <taxon>Anguinidae</taxon>
        <taxon>Anguininae</taxon>
        <taxon>Ditylenchus</taxon>
    </lineage>
</organism>
<proteinExistence type="predicted"/>
<accession>A0AAD4MWB2</accession>
<reference evidence="4" key="1">
    <citation type="submission" date="2022-01" db="EMBL/GenBank/DDBJ databases">
        <title>Genome Sequence Resource for Two Populations of Ditylenchus destructor, the Migratory Endoparasitic Phytonematode.</title>
        <authorList>
            <person name="Zhang H."/>
            <person name="Lin R."/>
            <person name="Xie B."/>
        </authorList>
    </citation>
    <scope>NUCLEOTIDE SEQUENCE</scope>
    <source>
        <strain evidence="4">BazhouSP</strain>
    </source>
</reference>
<evidence type="ECO:0000256" key="2">
    <source>
        <dbReference type="SAM" id="Phobius"/>
    </source>
</evidence>
<feature type="region of interest" description="Disordered" evidence="1">
    <location>
        <begin position="204"/>
        <end position="226"/>
    </location>
</feature>
<keyword evidence="3" id="KW-0732">Signal</keyword>
<feature type="transmembrane region" description="Helical" evidence="2">
    <location>
        <begin position="238"/>
        <end position="260"/>
    </location>
</feature>
<comment type="caution">
    <text evidence="4">The sequence shown here is derived from an EMBL/GenBank/DDBJ whole genome shotgun (WGS) entry which is preliminary data.</text>
</comment>
<evidence type="ECO:0000313" key="4">
    <source>
        <dbReference type="EMBL" id="KAI1703523.1"/>
    </source>
</evidence>
<feature type="compositionally biased region" description="Low complexity" evidence="1">
    <location>
        <begin position="25"/>
        <end position="34"/>
    </location>
</feature>
<evidence type="ECO:0000313" key="5">
    <source>
        <dbReference type="Proteomes" id="UP001201812"/>
    </source>
</evidence>
<dbReference type="AlphaFoldDB" id="A0AAD4MWB2"/>
<dbReference type="EMBL" id="JAKKPZ010000081">
    <property type="protein sequence ID" value="KAI1703523.1"/>
    <property type="molecule type" value="Genomic_DNA"/>
</dbReference>
<dbReference type="Proteomes" id="UP001201812">
    <property type="component" value="Unassembled WGS sequence"/>
</dbReference>
<gene>
    <name evidence="4" type="ORF">DdX_14856</name>
</gene>
<evidence type="ECO:0000256" key="3">
    <source>
        <dbReference type="SAM" id="SignalP"/>
    </source>
</evidence>
<evidence type="ECO:0000256" key="1">
    <source>
        <dbReference type="SAM" id="MobiDB-lite"/>
    </source>
</evidence>
<name>A0AAD4MWB2_9BILA</name>
<keyword evidence="2" id="KW-0472">Membrane</keyword>
<feature type="compositionally biased region" description="Polar residues" evidence="1">
    <location>
        <begin position="35"/>
        <end position="58"/>
    </location>
</feature>
<feature type="signal peptide" evidence="3">
    <location>
        <begin position="1"/>
        <end position="21"/>
    </location>
</feature>
<protein>
    <submittedName>
        <fullName evidence="4">Uncharacterized protein</fullName>
    </submittedName>
</protein>
<keyword evidence="5" id="KW-1185">Reference proteome</keyword>
<feature type="region of interest" description="Disordered" evidence="1">
    <location>
        <begin position="25"/>
        <end position="59"/>
    </location>
</feature>